<protein>
    <recommendedName>
        <fullName evidence="1">HEPN domain-containing protein</fullName>
    </recommendedName>
</protein>
<gene>
    <name evidence="2" type="ORF">ACFS7Y_10115</name>
</gene>
<name>A0ABW6BGY8_9SPHI</name>
<proteinExistence type="predicted"/>
<evidence type="ECO:0000313" key="2">
    <source>
        <dbReference type="EMBL" id="MFD2967744.1"/>
    </source>
</evidence>
<feature type="domain" description="HEPN" evidence="1">
    <location>
        <begin position="137"/>
        <end position="257"/>
    </location>
</feature>
<dbReference type="Proteomes" id="UP001597525">
    <property type="component" value="Unassembled WGS sequence"/>
</dbReference>
<dbReference type="Gene3D" id="1.20.120.330">
    <property type="entry name" value="Nucleotidyltransferases domain 2"/>
    <property type="match status" value="2"/>
</dbReference>
<evidence type="ECO:0000313" key="3">
    <source>
        <dbReference type="Proteomes" id="UP001597525"/>
    </source>
</evidence>
<organism evidence="2 3">
    <name type="scientific">Sphingobacterium bambusae</name>
    <dbReference type="NCBI Taxonomy" id="662858"/>
    <lineage>
        <taxon>Bacteria</taxon>
        <taxon>Pseudomonadati</taxon>
        <taxon>Bacteroidota</taxon>
        <taxon>Sphingobacteriia</taxon>
        <taxon>Sphingobacteriales</taxon>
        <taxon>Sphingobacteriaceae</taxon>
        <taxon>Sphingobacterium</taxon>
    </lineage>
</organism>
<sequence length="576" mass="66819">MKKITIDAQSTADLQQIISMLTARCKIDRIFMNVYTVVRNPSYELVVLLSNSEHKTSGELDPQISALLRDFPRFAHVSFTAYQVKSRLIEGNLFLHCCCSPEKLVYRNPASKFQLYPEKHAMQETLENVAALFDRENHKVSEFIEGYRYFLQRGSLTHAGFMMHQAFELRYRCMEVLIMGKERVTHSVRSHHRHLLVRSVALGAVFTEGHDRDEQLLDQLDSFYKASRYEDDLEVDAGLLEELRSRMDSFMQISEDMYRRMVTEYSEPMKKLSVNNEEERVIGNRDDQNLEKAVQIDTPMEVPAVDLDETASAVVQLLASSIDSLQYIYLFGHRYQRFTEKGINVSVQRDQKHYDLLIVSGSDIRPQVGKLTTDVLAMLGATVQILAFTKAQVSEELKKNSPFFHQVIRHASPIFQQVGELADWLFHDRLGVRSDEEVKEALSRYWDREANANGFYNGGHAIDCLEESGVKVLLYNQSIQQICLGLLEYYFGYIPYSYSFKHIYTLCSSFWPFLRNVFPRSSAEETILFDDLCNVVKDTLYRGRSEIGWEELRRYDSRCNHIVETCSDMVREELKK</sequence>
<keyword evidence="3" id="KW-1185">Reference proteome</keyword>
<dbReference type="PROSITE" id="PS50910">
    <property type="entry name" value="HEPN"/>
    <property type="match status" value="1"/>
</dbReference>
<reference evidence="3" key="1">
    <citation type="journal article" date="2019" name="Int. J. Syst. Evol. Microbiol.">
        <title>The Global Catalogue of Microorganisms (GCM) 10K type strain sequencing project: providing services to taxonomists for standard genome sequencing and annotation.</title>
        <authorList>
            <consortium name="The Broad Institute Genomics Platform"/>
            <consortium name="The Broad Institute Genome Sequencing Center for Infectious Disease"/>
            <person name="Wu L."/>
            <person name="Ma J."/>
        </authorList>
    </citation>
    <scope>NUCLEOTIDE SEQUENCE [LARGE SCALE GENOMIC DNA]</scope>
    <source>
        <strain evidence="3">KCTC 22814</strain>
    </source>
</reference>
<accession>A0ABW6BGY8</accession>
<dbReference type="EMBL" id="JBHUPB010000007">
    <property type="protein sequence ID" value="MFD2967744.1"/>
    <property type="molecule type" value="Genomic_DNA"/>
</dbReference>
<evidence type="ECO:0000259" key="1">
    <source>
        <dbReference type="PROSITE" id="PS50910"/>
    </source>
</evidence>
<dbReference type="SUPFAM" id="SSF81593">
    <property type="entry name" value="Nucleotidyltransferase substrate binding subunit/domain"/>
    <property type="match status" value="1"/>
</dbReference>
<dbReference type="InterPro" id="IPR007842">
    <property type="entry name" value="HEPN_dom"/>
</dbReference>
<dbReference type="RefSeq" id="WP_320183020.1">
    <property type="nucleotide sequence ID" value="NZ_CP138332.1"/>
</dbReference>
<comment type="caution">
    <text evidence="2">The sequence shown here is derived from an EMBL/GenBank/DDBJ whole genome shotgun (WGS) entry which is preliminary data.</text>
</comment>